<dbReference type="Proteomes" id="UP001597110">
    <property type="component" value="Unassembled WGS sequence"/>
</dbReference>
<gene>
    <name evidence="2" type="ORF">ACFQ0E_15775</name>
</gene>
<keyword evidence="1" id="KW-0472">Membrane</keyword>
<keyword evidence="3" id="KW-1185">Reference proteome</keyword>
<evidence type="ECO:0000313" key="2">
    <source>
        <dbReference type="EMBL" id="MFD0727054.1"/>
    </source>
</evidence>
<proteinExistence type="predicted"/>
<protein>
    <submittedName>
        <fullName evidence="2">Uncharacterized protein</fullName>
    </submittedName>
</protein>
<feature type="transmembrane region" description="Helical" evidence="1">
    <location>
        <begin position="6"/>
        <end position="23"/>
    </location>
</feature>
<keyword evidence="1" id="KW-0812">Transmembrane</keyword>
<reference evidence="3" key="1">
    <citation type="journal article" date="2019" name="Int. J. Syst. Evol. Microbiol.">
        <title>The Global Catalogue of Microorganisms (GCM) 10K type strain sequencing project: providing services to taxonomists for standard genome sequencing and annotation.</title>
        <authorList>
            <consortium name="The Broad Institute Genomics Platform"/>
            <consortium name="The Broad Institute Genome Sequencing Center for Infectious Disease"/>
            <person name="Wu L."/>
            <person name="Ma J."/>
        </authorList>
    </citation>
    <scope>NUCLEOTIDE SEQUENCE [LARGE SCALE GENOMIC DNA]</scope>
    <source>
        <strain evidence="3">CCUG 55585</strain>
    </source>
</reference>
<evidence type="ECO:0000256" key="1">
    <source>
        <dbReference type="SAM" id="Phobius"/>
    </source>
</evidence>
<evidence type="ECO:0000313" key="3">
    <source>
        <dbReference type="Proteomes" id="UP001597110"/>
    </source>
</evidence>
<dbReference type="RefSeq" id="WP_386825454.1">
    <property type="nucleotide sequence ID" value="NZ_JBHTIF010000004.1"/>
</dbReference>
<keyword evidence="1" id="KW-1133">Transmembrane helix</keyword>
<comment type="caution">
    <text evidence="2">The sequence shown here is derived from an EMBL/GenBank/DDBJ whole genome shotgun (WGS) entry which is preliminary data.</text>
</comment>
<sequence>MIADLFAVLFFGGWTVGFCWLVFRVDRAYRAGLAFRQDTLLLSSVPHARLQRDMFAGQGGNG</sequence>
<accession>A0ABW2YKK8</accession>
<organism evidence="2 3">
    <name type="scientific">Lysobacter brunescens</name>
    <dbReference type="NCBI Taxonomy" id="262323"/>
    <lineage>
        <taxon>Bacteria</taxon>
        <taxon>Pseudomonadati</taxon>
        <taxon>Pseudomonadota</taxon>
        <taxon>Gammaproteobacteria</taxon>
        <taxon>Lysobacterales</taxon>
        <taxon>Lysobacteraceae</taxon>
        <taxon>Lysobacter</taxon>
    </lineage>
</organism>
<name>A0ABW2YKK8_9GAMM</name>
<dbReference type="EMBL" id="JBHTIF010000004">
    <property type="protein sequence ID" value="MFD0727054.1"/>
    <property type="molecule type" value="Genomic_DNA"/>
</dbReference>